<evidence type="ECO:0000313" key="2">
    <source>
        <dbReference type="Proteomes" id="UP001060085"/>
    </source>
</evidence>
<accession>A0ACC0B468</accession>
<reference evidence="2" key="1">
    <citation type="journal article" date="2023" name="Nat. Plants">
        <title>Single-cell RNA sequencing provides a high-resolution roadmap for understanding the multicellular compartmentation of specialized metabolism.</title>
        <authorList>
            <person name="Sun S."/>
            <person name="Shen X."/>
            <person name="Li Y."/>
            <person name="Li Y."/>
            <person name="Wang S."/>
            <person name="Li R."/>
            <person name="Zhang H."/>
            <person name="Shen G."/>
            <person name="Guo B."/>
            <person name="Wei J."/>
            <person name="Xu J."/>
            <person name="St-Pierre B."/>
            <person name="Chen S."/>
            <person name="Sun C."/>
        </authorList>
    </citation>
    <scope>NUCLEOTIDE SEQUENCE [LARGE SCALE GENOMIC DNA]</scope>
</reference>
<name>A0ACC0B468_CATRO</name>
<dbReference type="EMBL" id="CM044704">
    <property type="protein sequence ID" value="KAI5667460.1"/>
    <property type="molecule type" value="Genomic_DNA"/>
</dbReference>
<comment type="caution">
    <text evidence="1">The sequence shown here is derived from an EMBL/GenBank/DDBJ whole genome shotgun (WGS) entry which is preliminary data.</text>
</comment>
<evidence type="ECO:0000313" key="1">
    <source>
        <dbReference type="EMBL" id="KAI5667460.1"/>
    </source>
</evidence>
<keyword evidence="2" id="KW-1185">Reference proteome</keyword>
<sequence>MGAKSKQENYQSKLTRDMHNFYHASGYGFNAYGGKNHDYGNFTPKRHNGVGKFSFYAKSFEHTSYDDYGGYDRDNGKYDYYDHSPYDCFAKYHHSCVNEIPQATIEVEETIVLHVKEEITNVENYSLKRDKNIEKESIKIKEKEIVEENEILVKRLCMFDSISIFSKESEHLECSKAKESELEKKKKQFIEFNSLSCIIPRVDEYHDNVTNYASCVLGIEDKEWIMEKELGTILEDLSKSLSLNPCFSFS</sequence>
<organism evidence="1 2">
    <name type="scientific">Catharanthus roseus</name>
    <name type="common">Madagascar periwinkle</name>
    <name type="synonym">Vinca rosea</name>
    <dbReference type="NCBI Taxonomy" id="4058"/>
    <lineage>
        <taxon>Eukaryota</taxon>
        <taxon>Viridiplantae</taxon>
        <taxon>Streptophyta</taxon>
        <taxon>Embryophyta</taxon>
        <taxon>Tracheophyta</taxon>
        <taxon>Spermatophyta</taxon>
        <taxon>Magnoliopsida</taxon>
        <taxon>eudicotyledons</taxon>
        <taxon>Gunneridae</taxon>
        <taxon>Pentapetalae</taxon>
        <taxon>asterids</taxon>
        <taxon>lamiids</taxon>
        <taxon>Gentianales</taxon>
        <taxon>Apocynaceae</taxon>
        <taxon>Rauvolfioideae</taxon>
        <taxon>Vinceae</taxon>
        <taxon>Catharanthinae</taxon>
        <taxon>Catharanthus</taxon>
    </lineage>
</organism>
<gene>
    <name evidence="1" type="ORF">M9H77_17313</name>
</gene>
<protein>
    <submittedName>
        <fullName evidence="1">Uncharacterized protein</fullName>
    </submittedName>
</protein>
<proteinExistence type="predicted"/>
<dbReference type="Proteomes" id="UP001060085">
    <property type="component" value="Linkage Group LG04"/>
</dbReference>